<protein>
    <submittedName>
        <fullName evidence="3">Uncharacterized protein LOC100906133</fullName>
    </submittedName>
</protein>
<organism evidence="2 3">
    <name type="scientific">Galendromus occidentalis</name>
    <name type="common">western predatory mite</name>
    <dbReference type="NCBI Taxonomy" id="34638"/>
    <lineage>
        <taxon>Eukaryota</taxon>
        <taxon>Metazoa</taxon>
        <taxon>Ecdysozoa</taxon>
        <taxon>Arthropoda</taxon>
        <taxon>Chelicerata</taxon>
        <taxon>Arachnida</taxon>
        <taxon>Acari</taxon>
        <taxon>Parasitiformes</taxon>
        <taxon>Mesostigmata</taxon>
        <taxon>Gamasina</taxon>
        <taxon>Phytoseioidea</taxon>
        <taxon>Phytoseiidae</taxon>
        <taxon>Typhlodrominae</taxon>
        <taxon>Galendromus</taxon>
    </lineage>
</organism>
<feature type="region of interest" description="Disordered" evidence="1">
    <location>
        <begin position="272"/>
        <end position="346"/>
    </location>
</feature>
<dbReference type="AlphaFoldDB" id="A0AAJ7SHR2"/>
<feature type="compositionally biased region" description="Polar residues" evidence="1">
    <location>
        <begin position="96"/>
        <end position="109"/>
    </location>
</feature>
<feature type="region of interest" description="Disordered" evidence="1">
    <location>
        <begin position="392"/>
        <end position="484"/>
    </location>
</feature>
<sequence length="616" mass="66711">MGRLKRFNNDSIGGMIQNDSREAPADDDDHRSETGTYTVDDPQTREARRKIDMVFGVEEDAFQEYNARNKTLNKNKHAVSVTRTQPIVAPPRRNRTTSSSTFLASSVPTPSNMMSDSMISSTISSGSSTGGLPSKPSSIRNKPVTVSARQNRRPSSSGASRPSTGKSPTAATPTKEAPRPNTAKTPTKTTPLRRGPYGGSDFSLESSNSSGSHLTGGESMKVNRAFALRRARLGLQDNVASQKSHLLTGSNPNLFSRQDGGRFSMRLLSSKQRTRPGAENLPHGSSVAGVPNRNSASPKTCRRNESDPCNINLLGQDDADDLSRPELRSYPHGVDPLSQSTFEPSTQGHDVLLKDSEMSRSASFNAHPRAASPLLLRKETFLKQKTCPQHQALENERQHAAAAASSRTNFGGNRPSSRTASPSRAAFSPQLQRRTVGSPQVIRKVLPSPQASPFRQQPQQPLPPQQLSHQPFQQAKASLGEKDEPQGLSALDQLVIQAISQLSGKLRLRVGSLMERESKRYPEGSDQSLLITELLSGAIAPPPVVTDSVDISKELSGILRNLRNIETSINTLLALEPAPPVVELLGETPQLEEAQKLPDAEELGDTVPRGFFTVAL</sequence>
<feature type="region of interest" description="Disordered" evidence="1">
    <location>
        <begin position="1"/>
        <end position="45"/>
    </location>
</feature>
<feature type="compositionally biased region" description="Basic and acidic residues" evidence="1">
    <location>
        <begin position="19"/>
        <end position="33"/>
    </location>
</feature>
<evidence type="ECO:0000313" key="2">
    <source>
        <dbReference type="Proteomes" id="UP000694867"/>
    </source>
</evidence>
<evidence type="ECO:0000256" key="1">
    <source>
        <dbReference type="SAM" id="MobiDB-lite"/>
    </source>
</evidence>
<gene>
    <name evidence="3" type="primary">LOC100906133</name>
</gene>
<name>A0AAJ7SHR2_9ACAR</name>
<feature type="compositionally biased region" description="Low complexity" evidence="1">
    <location>
        <begin position="110"/>
        <end position="138"/>
    </location>
</feature>
<proteinExistence type="predicted"/>
<feature type="region of interest" description="Disordered" evidence="1">
    <location>
        <begin position="76"/>
        <end position="217"/>
    </location>
</feature>
<dbReference type="RefSeq" id="XP_028968290.1">
    <property type="nucleotide sequence ID" value="XM_029112457.1"/>
</dbReference>
<dbReference type="Proteomes" id="UP000694867">
    <property type="component" value="Unplaced"/>
</dbReference>
<reference evidence="3" key="1">
    <citation type="submission" date="2025-08" db="UniProtKB">
        <authorList>
            <consortium name="RefSeq"/>
        </authorList>
    </citation>
    <scope>IDENTIFICATION</scope>
</reference>
<keyword evidence="2" id="KW-1185">Reference proteome</keyword>
<accession>A0AAJ7SHR2</accession>
<dbReference type="KEGG" id="goe:100906133"/>
<feature type="compositionally biased region" description="Low complexity" evidence="1">
    <location>
        <begin position="179"/>
        <end position="217"/>
    </location>
</feature>
<feature type="compositionally biased region" description="Low complexity" evidence="1">
    <location>
        <begin position="452"/>
        <end position="474"/>
    </location>
</feature>
<feature type="compositionally biased region" description="Low complexity" evidence="1">
    <location>
        <begin position="153"/>
        <end position="167"/>
    </location>
</feature>
<feature type="compositionally biased region" description="Low complexity" evidence="1">
    <location>
        <begin position="414"/>
        <end position="429"/>
    </location>
</feature>
<feature type="compositionally biased region" description="Polar residues" evidence="1">
    <location>
        <begin position="337"/>
        <end position="346"/>
    </location>
</feature>
<dbReference type="GeneID" id="100906133"/>
<evidence type="ECO:0000313" key="3">
    <source>
        <dbReference type="RefSeq" id="XP_028968290.1"/>
    </source>
</evidence>